<evidence type="ECO:0000256" key="4">
    <source>
        <dbReference type="ARBA" id="ARBA00022679"/>
    </source>
</evidence>
<dbReference type="EC" id="2.4.1.227" evidence="10"/>
<keyword evidence="6 10" id="KW-0573">Peptidoglycan synthesis</keyword>
<organism evidence="13 14">
    <name type="scientific">Parvibaculum lavamentivorans (strain DS-1 / DSM 13023 / NCIMB 13966)</name>
    <dbReference type="NCBI Taxonomy" id="402881"/>
    <lineage>
        <taxon>Bacteria</taxon>
        <taxon>Pseudomonadati</taxon>
        <taxon>Pseudomonadota</taxon>
        <taxon>Alphaproteobacteria</taxon>
        <taxon>Hyphomicrobiales</taxon>
        <taxon>Parvibaculaceae</taxon>
        <taxon>Parvibaculum</taxon>
    </lineage>
</organism>
<gene>
    <name evidence="10" type="primary">murG</name>
    <name evidence="13" type="ordered locus">Plav_2421</name>
</gene>
<dbReference type="GO" id="GO:0005886">
    <property type="term" value="C:plasma membrane"/>
    <property type="evidence" value="ECO:0007669"/>
    <property type="project" value="UniProtKB-SubCell"/>
</dbReference>
<evidence type="ECO:0000259" key="11">
    <source>
        <dbReference type="Pfam" id="PF03033"/>
    </source>
</evidence>
<dbReference type="NCBIfam" id="TIGR01133">
    <property type="entry name" value="murG"/>
    <property type="match status" value="1"/>
</dbReference>
<comment type="pathway">
    <text evidence="10">Cell wall biogenesis; peptidoglycan biosynthesis.</text>
</comment>
<evidence type="ECO:0000256" key="8">
    <source>
        <dbReference type="ARBA" id="ARBA00023306"/>
    </source>
</evidence>
<dbReference type="PANTHER" id="PTHR21015:SF22">
    <property type="entry name" value="GLYCOSYLTRANSFERASE"/>
    <property type="match status" value="1"/>
</dbReference>
<dbReference type="GO" id="GO:0005975">
    <property type="term" value="P:carbohydrate metabolic process"/>
    <property type="evidence" value="ECO:0007669"/>
    <property type="project" value="InterPro"/>
</dbReference>
<feature type="binding site" evidence="10">
    <location>
        <position position="170"/>
    </location>
    <ligand>
        <name>UDP-N-acetyl-alpha-D-glucosamine</name>
        <dbReference type="ChEBI" id="CHEBI:57705"/>
    </ligand>
</feature>
<dbReference type="Pfam" id="PF04101">
    <property type="entry name" value="Glyco_tran_28_C"/>
    <property type="match status" value="1"/>
</dbReference>
<proteinExistence type="inferred from homology"/>
<name>A7HVU7_PARL1</name>
<dbReference type="PANTHER" id="PTHR21015">
    <property type="entry name" value="UDP-N-ACETYLGLUCOSAMINE--N-ACETYLMURAMYL-(PENTAPEPTIDE) PYROPHOSPHORYL-UNDECAPRENOL N-ACETYLGLUCOSAMINE TRANSFERASE 1"/>
    <property type="match status" value="1"/>
</dbReference>
<dbReference type="AlphaFoldDB" id="A7HVU7"/>
<evidence type="ECO:0000256" key="3">
    <source>
        <dbReference type="ARBA" id="ARBA00022676"/>
    </source>
</evidence>
<comment type="subcellular location">
    <subcellularLocation>
        <location evidence="10">Cell inner membrane</location>
        <topology evidence="10">Peripheral membrane protein</topology>
        <orientation evidence="10">Cytoplasmic side</orientation>
    </subcellularLocation>
</comment>
<keyword evidence="14" id="KW-1185">Reference proteome</keyword>
<dbReference type="OrthoDB" id="9808936at2"/>
<keyword evidence="9 10" id="KW-0961">Cell wall biogenesis/degradation</keyword>
<dbReference type="CAZy" id="GT28">
    <property type="family name" value="Glycosyltransferase Family 28"/>
</dbReference>
<feature type="domain" description="Glycosyl transferase family 28 C-terminal" evidence="12">
    <location>
        <begin position="192"/>
        <end position="355"/>
    </location>
</feature>
<comment type="caution">
    <text evidence="10">Lacks conserved residue(s) required for the propagation of feature annotation.</text>
</comment>
<keyword evidence="4 10" id="KW-0808">Transferase</keyword>
<feature type="domain" description="Glycosyltransferase family 28 N-terminal" evidence="11">
    <location>
        <begin position="9"/>
        <end position="144"/>
    </location>
</feature>
<dbReference type="GO" id="GO:0051991">
    <property type="term" value="F:UDP-N-acetyl-D-glucosamine:N-acetylmuramoyl-L-alanyl-D-glutamyl-meso-2,6-diaminopimelyl-D-alanyl-D-alanine-diphosphoundecaprenol 4-beta-N-acetylglucosaminlytransferase activity"/>
    <property type="evidence" value="ECO:0007669"/>
    <property type="project" value="RHEA"/>
</dbReference>
<evidence type="ECO:0000256" key="7">
    <source>
        <dbReference type="ARBA" id="ARBA00023136"/>
    </source>
</evidence>
<comment type="similarity">
    <text evidence="10">Belongs to the glycosyltransferase 28 family. MurG subfamily.</text>
</comment>
<dbReference type="Gene3D" id="3.40.50.2000">
    <property type="entry name" value="Glycogen Phosphorylase B"/>
    <property type="match status" value="2"/>
</dbReference>
<keyword evidence="5 10" id="KW-0133">Cell shape</keyword>
<evidence type="ECO:0000256" key="6">
    <source>
        <dbReference type="ARBA" id="ARBA00022984"/>
    </source>
</evidence>
<dbReference type="EMBL" id="CP000774">
    <property type="protein sequence ID" value="ABS64030.1"/>
    <property type="molecule type" value="Genomic_DNA"/>
</dbReference>
<keyword evidence="7 10" id="KW-0472">Membrane</keyword>
<dbReference type="HAMAP" id="MF_00033">
    <property type="entry name" value="MurG"/>
    <property type="match status" value="1"/>
</dbReference>
<keyword evidence="8 10" id="KW-0131">Cell cycle</keyword>
<evidence type="ECO:0000256" key="5">
    <source>
        <dbReference type="ARBA" id="ARBA00022960"/>
    </source>
</evidence>
<protein>
    <recommendedName>
        <fullName evidence="10">UDP-N-acetylglucosamine--N-acetylmuramyl-(pentapeptide) pyrophosphoryl-undecaprenol N-acetylglucosamine transferase</fullName>
        <ecNumber evidence="10">2.4.1.227</ecNumber>
    </recommendedName>
    <alternativeName>
        <fullName evidence="10">Undecaprenyl-PP-MurNAc-pentapeptide-UDPGlcNAc GlcNAc transferase</fullName>
    </alternativeName>
</protein>
<feature type="binding site" evidence="10">
    <location>
        <position position="299"/>
    </location>
    <ligand>
        <name>UDP-N-acetyl-alpha-D-glucosamine</name>
        <dbReference type="ChEBI" id="CHEBI:57705"/>
    </ligand>
</feature>
<comment type="catalytic activity">
    <reaction evidence="10">
        <text>di-trans,octa-cis-undecaprenyl diphospho-N-acetyl-alpha-D-muramoyl-L-alanyl-D-glutamyl-meso-2,6-diaminopimeloyl-D-alanyl-D-alanine + UDP-N-acetyl-alpha-D-glucosamine = di-trans,octa-cis-undecaprenyl diphospho-[N-acetyl-alpha-D-glucosaminyl-(1-&gt;4)]-N-acetyl-alpha-D-muramoyl-L-alanyl-D-glutamyl-meso-2,6-diaminopimeloyl-D-alanyl-D-alanine + UDP + H(+)</text>
        <dbReference type="Rhea" id="RHEA:31227"/>
        <dbReference type="ChEBI" id="CHEBI:15378"/>
        <dbReference type="ChEBI" id="CHEBI:57705"/>
        <dbReference type="ChEBI" id="CHEBI:58223"/>
        <dbReference type="ChEBI" id="CHEBI:61387"/>
        <dbReference type="ChEBI" id="CHEBI:61388"/>
        <dbReference type="EC" id="2.4.1.227"/>
    </reaction>
</comment>
<dbReference type="KEGG" id="pla:Plav_2421"/>
<dbReference type="SUPFAM" id="SSF53756">
    <property type="entry name" value="UDP-Glycosyltransferase/glycogen phosphorylase"/>
    <property type="match status" value="1"/>
</dbReference>
<feature type="binding site" evidence="10">
    <location>
        <position position="127"/>
    </location>
    <ligand>
        <name>UDP-N-acetyl-alpha-D-glucosamine</name>
        <dbReference type="ChEBI" id="CHEBI:57705"/>
    </ligand>
</feature>
<dbReference type="STRING" id="402881.Plav_2421"/>
<keyword evidence="3 10" id="KW-0328">Glycosyltransferase</keyword>
<dbReference type="UniPathway" id="UPA00219"/>
<accession>A7HVU7</accession>
<dbReference type="Proteomes" id="UP000006377">
    <property type="component" value="Chromosome"/>
</dbReference>
<dbReference type="InterPro" id="IPR006009">
    <property type="entry name" value="GlcNAc_MurG"/>
</dbReference>
<dbReference type="GO" id="GO:0008360">
    <property type="term" value="P:regulation of cell shape"/>
    <property type="evidence" value="ECO:0007669"/>
    <property type="project" value="UniProtKB-KW"/>
</dbReference>
<evidence type="ECO:0000256" key="9">
    <source>
        <dbReference type="ARBA" id="ARBA00023316"/>
    </source>
</evidence>
<feature type="binding site" evidence="10">
    <location>
        <position position="198"/>
    </location>
    <ligand>
        <name>UDP-N-acetyl-alpha-D-glucosamine</name>
        <dbReference type="ChEBI" id="CHEBI:57705"/>
    </ligand>
</feature>
<feature type="binding site" evidence="10">
    <location>
        <begin position="16"/>
        <end position="18"/>
    </location>
    <ligand>
        <name>UDP-N-acetyl-alpha-D-glucosamine</name>
        <dbReference type="ChEBI" id="CHEBI:57705"/>
    </ligand>
</feature>
<dbReference type="GO" id="GO:0071555">
    <property type="term" value="P:cell wall organization"/>
    <property type="evidence" value="ECO:0007669"/>
    <property type="project" value="UniProtKB-KW"/>
</dbReference>
<dbReference type="CDD" id="cd03785">
    <property type="entry name" value="GT28_MurG"/>
    <property type="match status" value="1"/>
</dbReference>
<dbReference type="Pfam" id="PF03033">
    <property type="entry name" value="Glyco_transf_28"/>
    <property type="match status" value="1"/>
</dbReference>
<keyword evidence="1 10" id="KW-1003">Cell membrane</keyword>
<dbReference type="GO" id="GO:0009252">
    <property type="term" value="P:peptidoglycan biosynthetic process"/>
    <property type="evidence" value="ECO:0007669"/>
    <property type="project" value="UniProtKB-UniRule"/>
</dbReference>
<evidence type="ECO:0000256" key="10">
    <source>
        <dbReference type="HAMAP-Rule" id="MF_00033"/>
    </source>
</evidence>
<dbReference type="InterPro" id="IPR004276">
    <property type="entry name" value="GlycoTrans_28_N"/>
</dbReference>
<dbReference type="eggNOG" id="COG0707">
    <property type="taxonomic scope" value="Bacteria"/>
</dbReference>
<dbReference type="RefSeq" id="WP_012111339.1">
    <property type="nucleotide sequence ID" value="NC_009719.1"/>
</dbReference>
<reference evidence="13 14" key="1">
    <citation type="journal article" date="2011" name="Stand. Genomic Sci.">
        <title>Complete genome sequence of Parvibaculum lavamentivorans type strain (DS-1(T)).</title>
        <authorList>
            <person name="Schleheck D."/>
            <person name="Weiss M."/>
            <person name="Pitluck S."/>
            <person name="Bruce D."/>
            <person name="Land M.L."/>
            <person name="Han S."/>
            <person name="Saunders E."/>
            <person name="Tapia R."/>
            <person name="Detter C."/>
            <person name="Brettin T."/>
            <person name="Han J."/>
            <person name="Woyke T."/>
            <person name="Goodwin L."/>
            <person name="Pennacchio L."/>
            <person name="Nolan M."/>
            <person name="Cook A.M."/>
            <person name="Kjelleberg S."/>
            <person name="Thomas T."/>
        </authorList>
    </citation>
    <scope>NUCLEOTIDE SEQUENCE [LARGE SCALE GENOMIC DNA]</scope>
    <source>
        <strain evidence="14">DS-1 / DSM 13023 / NCIMB 13966</strain>
    </source>
</reference>
<keyword evidence="2 10" id="KW-0132">Cell division</keyword>
<dbReference type="InterPro" id="IPR007235">
    <property type="entry name" value="Glyco_trans_28_C"/>
</dbReference>
<evidence type="ECO:0000259" key="12">
    <source>
        <dbReference type="Pfam" id="PF04101"/>
    </source>
</evidence>
<evidence type="ECO:0000313" key="13">
    <source>
        <dbReference type="EMBL" id="ABS64030.1"/>
    </source>
</evidence>
<dbReference type="GO" id="GO:0051301">
    <property type="term" value="P:cell division"/>
    <property type="evidence" value="ECO:0007669"/>
    <property type="project" value="UniProtKB-KW"/>
</dbReference>
<evidence type="ECO:0000313" key="14">
    <source>
        <dbReference type="Proteomes" id="UP000006377"/>
    </source>
</evidence>
<evidence type="ECO:0000256" key="2">
    <source>
        <dbReference type="ARBA" id="ARBA00022618"/>
    </source>
</evidence>
<keyword evidence="10" id="KW-0997">Cell inner membrane</keyword>
<evidence type="ECO:0000256" key="1">
    <source>
        <dbReference type="ARBA" id="ARBA00022475"/>
    </source>
</evidence>
<dbReference type="HOGENOM" id="CLU_037404_2_1_5"/>
<sequence>MTHYPNGPIVIAAGGTGGHLFPGQALAQELRRRGRRIVLMTDERVQRFDKLFPDADIYAVPSATPSGKGIAGLLRAAPSILAGVARSFSILQRVKPAALIGFGGYPTLPPVLAAILRGVPACVHEQNAVLGRVNRLAGPHVQAIASTFDAPKFLKARDAGKLVLTGNPVRDAVIAQAGAAYETPGNEGKIKLLVFGGSQGARVMSDIVPLALARLPERLRRRLSVVQQCRAEDIARVGEIYSAADIDAELNAFFDDMPARIAACHLVIGRSGASTVSELAVIGRPAILVPLPHSLDNDQKANAEKLAQAGAAWMIEQKYFTEDALCERLEKLFEDPADLEAAARAAKAQGQPNAVRDLADLVEALGRGEFRALRRRGRNGGKSDGDAKLLKFAIGGA</sequence>
<dbReference type="GO" id="GO:0050511">
    <property type="term" value="F:undecaprenyldiphospho-muramoylpentapeptide beta-N-acetylglucosaminyltransferase activity"/>
    <property type="evidence" value="ECO:0007669"/>
    <property type="project" value="UniProtKB-UniRule"/>
</dbReference>
<comment type="function">
    <text evidence="10">Cell wall formation. Catalyzes the transfer of a GlcNAc subunit on undecaprenyl-pyrophosphoryl-MurNAc-pentapeptide (lipid intermediate I) to form undecaprenyl-pyrophosphoryl-MurNAc-(pentapeptide)GlcNAc (lipid intermediate II).</text>
</comment>